<dbReference type="Pfam" id="PF12311">
    <property type="entry name" value="DUF3632"/>
    <property type="match status" value="1"/>
</dbReference>
<dbReference type="EMBL" id="ML735398">
    <property type="protein sequence ID" value="KAE8384141.1"/>
    <property type="molecule type" value="Genomic_DNA"/>
</dbReference>
<dbReference type="InterPro" id="IPR053204">
    <property type="entry name" value="Oxopyrrolidines_Biosynth-assoc"/>
</dbReference>
<organism evidence="1">
    <name type="scientific">Petromyces alliaceus</name>
    <name type="common">Aspergillus alliaceus</name>
    <dbReference type="NCBI Taxonomy" id="209559"/>
    <lineage>
        <taxon>Eukaryota</taxon>
        <taxon>Fungi</taxon>
        <taxon>Dikarya</taxon>
        <taxon>Ascomycota</taxon>
        <taxon>Pezizomycotina</taxon>
        <taxon>Eurotiomycetes</taxon>
        <taxon>Eurotiomycetidae</taxon>
        <taxon>Eurotiales</taxon>
        <taxon>Aspergillaceae</taxon>
        <taxon>Aspergillus</taxon>
        <taxon>Aspergillus subgen. Circumdati</taxon>
    </lineage>
</organism>
<dbReference type="PANTHER" id="PTHR38797:SF4">
    <property type="entry name" value="NUCLEAR PORE COMPLEX PROTEIN NUP85"/>
    <property type="match status" value="1"/>
</dbReference>
<name>A0A5N7BQN2_PETAA</name>
<dbReference type="InterPro" id="IPR022085">
    <property type="entry name" value="OpdG"/>
</dbReference>
<sequence>MTDDCIAFLNAWAKGNDIPTKSAAPPRLLSAFTKLLIDPTIPAIDLAHEAVTPPPREHAYEPEPTPPSTDILYAMIIDAVKNLTDMNDRLVDFTEALAGLPSGEYGNLNGLAMTIDEFSWGLHDGGGSRQQNRQTWFNLNAYTAKLAAIGLPHRGAISRGGWVLQRTLERQWQQWDLGSLDGYVPAAAVWIRHCGSRIYQQKGRLENVRGSTWKGQQAWSRERWDFWKKRFQWVMTQKTLKKHTRDEAGECVERMEDIEKRF</sequence>
<reference evidence="1" key="1">
    <citation type="submission" date="2019-04" db="EMBL/GenBank/DDBJ databases">
        <title>Friends and foes A comparative genomics studyof 23 Aspergillus species from section Flavi.</title>
        <authorList>
            <consortium name="DOE Joint Genome Institute"/>
            <person name="Kjaerbolling I."/>
            <person name="Vesth T."/>
            <person name="Frisvad J.C."/>
            <person name="Nybo J.L."/>
            <person name="Theobald S."/>
            <person name="Kildgaard S."/>
            <person name="Isbrandt T."/>
            <person name="Kuo A."/>
            <person name="Sato A."/>
            <person name="Lyhne E.K."/>
            <person name="Kogle M.E."/>
            <person name="Wiebenga A."/>
            <person name="Kun R.S."/>
            <person name="Lubbers R.J."/>
            <person name="Makela M.R."/>
            <person name="Barry K."/>
            <person name="Chovatia M."/>
            <person name="Clum A."/>
            <person name="Daum C."/>
            <person name="Haridas S."/>
            <person name="He G."/>
            <person name="LaButti K."/>
            <person name="Lipzen A."/>
            <person name="Mondo S."/>
            <person name="Riley R."/>
            <person name="Salamov A."/>
            <person name="Simmons B.A."/>
            <person name="Magnuson J.K."/>
            <person name="Henrissat B."/>
            <person name="Mortensen U.H."/>
            <person name="Larsen T.O."/>
            <person name="Devries R.P."/>
            <person name="Grigoriev I.V."/>
            <person name="Machida M."/>
            <person name="Baker S.E."/>
            <person name="Andersen M.R."/>
        </authorList>
    </citation>
    <scope>NUCLEOTIDE SEQUENCE [LARGE SCALE GENOMIC DNA]</scope>
    <source>
        <strain evidence="1">IBT 14317</strain>
    </source>
</reference>
<accession>A0A5N7BQN2</accession>
<dbReference type="OrthoDB" id="3350591at2759"/>
<dbReference type="AlphaFoldDB" id="A0A5N7BQN2"/>
<dbReference type="PANTHER" id="PTHR38797">
    <property type="entry name" value="NUCLEAR PORE COMPLEX PROTEIN NUP85-RELATED"/>
    <property type="match status" value="1"/>
</dbReference>
<dbReference type="Proteomes" id="UP000326877">
    <property type="component" value="Unassembled WGS sequence"/>
</dbReference>
<protein>
    <submittedName>
        <fullName evidence="1">Uncharacterized protein</fullName>
    </submittedName>
</protein>
<gene>
    <name evidence="1" type="ORF">BDV23DRAFT_191957</name>
</gene>
<evidence type="ECO:0000313" key="1">
    <source>
        <dbReference type="EMBL" id="KAE8384141.1"/>
    </source>
</evidence>
<proteinExistence type="predicted"/>